<organism evidence="9 10">
    <name type="scientific">Oenococcus oeni ATCC BAA-1163</name>
    <dbReference type="NCBI Taxonomy" id="379360"/>
    <lineage>
        <taxon>Bacteria</taxon>
        <taxon>Bacillati</taxon>
        <taxon>Bacillota</taxon>
        <taxon>Bacilli</taxon>
        <taxon>Lactobacillales</taxon>
        <taxon>Lactobacillaceae</taxon>
        <taxon>Oenococcus</taxon>
    </lineage>
</organism>
<dbReference type="AlphaFoldDB" id="A0NIR3"/>
<proteinExistence type="inferred from homology"/>
<evidence type="ECO:0000259" key="8">
    <source>
        <dbReference type="Pfam" id="PF03636"/>
    </source>
</evidence>
<feature type="domain" description="Glycoside hydrolase family 65 central catalytic" evidence="6">
    <location>
        <begin position="319"/>
        <end position="697"/>
    </location>
</feature>
<dbReference type="Gene3D" id="2.70.98.40">
    <property type="entry name" value="Glycoside hydrolase, family 65, N-terminal domain"/>
    <property type="match status" value="1"/>
</dbReference>
<dbReference type="Pfam" id="PF03633">
    <property type="entry name" value="Glyco_hydro_65C"/>
    <property type="match status" value="1"/>
</dbReference>
<name>A0NIR3_OENOE</name>
<feature type="binding site" evidence="5">
    <location>
        <begin position="609"/>
        <end position="610"/>
    </location>
    <ligand>
        <name>substrate</name>
    </ligand>
</feature>
<keyword evidence="2" id="KW-0328">Glycosyltransferase</keyword>
<sequence>MIMMKTLMEYQQNQPWIIKENSFDNNFLSKCESVFALGNGYLGVRSAFEENYIGEKRDMFVSGTFDRFDKSEVTELPNVPDFIQMEFVINGRNLDLNLGEITQYSFSLNLKTGQLIRHFIWKFADIHLEFNFRRFVSFDDLHLLGQEVTIRNLGADTSFQLKSGIDGQLTNSGSQHFAEGTKDQEKNRILQMVSTTAQSRIDFVQSTIHDFSDRSLIDKTRIEISRRQIHKLYWFHLKSNQSIKISKLSNVYTSIDRDLNQKTVEYMISVSANVLNFDVQKGFDYLLKKSALAWEEKVWRDYPIEIKSIDFTDQLALNFARYHLHIMVPKHDGRMSIAAKGLSGEGYKGHTAWDTDIFMLPYFTMTYPEIARKLLTYRYLGLSGAHKKAALNHYQGAQYPWESAWPSNGEVAPVWGAADIVTGKPTKIWSGFIEQHISSDVAFGVKQYIDATSDLRFSKFEGYEMIFDTAKFWVSRLEYNAVKDRYEINNVVGPDEYKEHVNNNAFTNYSAAWNISAAIKVYEKIKQQDSKSFDRLNKKLGLDKTYRQWKEKLPKLYLPKANKDKILPQDDSYLSKKILDLTPYLKDDAVGTLFHDYNLGQVNNMQITKQADVILLFCLFENIFSLDIQEASWDYYLPKTMHDSSLSLSTHVVLAVDLGRNSEAYQLFQKAKNIDLGPYMNSSNDGIHAASLGGIWNSVVEGFGGLRVINGKLRIEPHLPKEWDSLDYRVNWHGARLQISETKENFTVTFLDSNHLNQIVEFMSKGQKYQVKAKASLRIKL</sequence>
<dbReference type="InterPro" id="IPR012341">
    <property type="entry name" value="6hp_glycosidase-like_sf"/>
</dbReference>
<keyword evidence="9" id="KW-0378">Hydrolase</keyword>
<accession>A0NIR3</accession>
<protein>
    <submittedName>
        <fullName evidence="9">Trehalose/maltose hydrolase, phosphorylase</fullName>
    </submittedName>
</protein>
<evidence type="ECO:0000256" key="2">
    <source>
        <dbReference type="ARBA" id="ARBA00022676"/>
    </source>
</evidence>
<dbReference type="Pfam" id="PF03632">
    <property type="entry name" value="Glyco_hydro_65m"/>
    <property type="match status" value="1"/>
</dbReference>
<evidence type="ECO:0000256" key="4">
    <source>
        <dbReference type="PIRSR" id="PIRSR036289-50"/>
    </source>
</evidence>
<dbReference type="SUPFAM" id="SSF48208">
    <property type="entry name" value="Six-hairpin glycosidases"/>
    <property type="match status" value="1"/>
</dbReference>
<dbReference type="PANTHER" id="PTHR11051:SF8">
    <property type="entry name" value="PROTEIN-GLUCOSYLGALACTOSYLHYDROXYLYSINE GLUCOSIDASE"/>
    <property type="match status" value="1"/>
</dbReference>
<feature type="binding site" evidence="5">
    <location>
        <begin position="353"/>
        <end position="354"/>
    </location>
    <ligand>
        <name>substrate</name>
    </ligand>
</feature>
<comment type="caution">
    <text evidence="9">The sequence shown here is derived from an EMBL/GenBank/DDBJ whole genome shotgun (WGS) entry which is preliminary data.</text>
</comment>
<gene>
    <name evidence="9" type="ORF">OENOO_52013</name>
</gene>
<dbReference type="PANTHER" id="PTHR11051">
    <property type="entry name" value="GLYCOSYL HYDROLASE-RELATED"/>
    <property type="match status" value="1"/>
</dbReference>
<dbReference type="EMBL" id="AAUV01000047">
    <property type="protein sequence ID" value="EAV39590.1"/>
    <property type="molecule type" value="Genomic_DNA"/>
</dbReference>
<evidence type="ECO:0000256" key="5">
    <source>
        <dbReference type="PIRSR" id="PIRSR036289-51"/>
    </source>
</evidence>
<dbReference type="Pfam" id="PF03636">
    <property type="entry name" value="Glyco_hydro_65N"/>
    <property type="match status" value="1"/>
</dbReference>
<evidence type="ECO:0000313" key="9">
    <source>
        <dbReference type="EMBL" id="EAV39590.1"/>
    </source>
</evidence>
<feature type="domain" description="Glycoside hydrolase family 65 C-terminal" evidence="7">
    <location>
        <begin position="706"/>
        <end position="753"/>
    </location>
</feature>
<dbReference type="GO" id="GO:0030246">
    <property type="term" value="F:carbohydrate binding"/>
    <property type="evidence" value="ECO:0007669"/>
    <property type="project" value="InterPro"/>
</dbReference>
<dbReference type="HOGENOM" id="CLU_006285_2_1_9"/>
<dbReference type="InterPro" id="IPR005196">
    <property type="entry name" value="Glyco_hydro_65_N"/>
</dbReference>
<reference evidence="9 10" key="1">
    <citation type="submission" date="2006-11" db="EMBL/GenBank/DDBJ databases">
        <authorList>
            <consortium name="Laboratoire de Microbiologie (Universite Bourgogne)"/>
            <consortium name="GENOME Express"/>
            <consortium name="UMR Oenologie Ampelologie (Universite Bordeaux 2)"/>
            <person name="Guzzo J."/>
        </authorList>
    </citation>
    <scope>NUCLEOTIDE SEQUENCE [LARGE SCALE GENOMIC DNA]</scope>
    <source>
        <strain evidence="9 10">ATCC BAA-1163</strain>
    </source>
</reference>
<evidence type="ECO:0000313" key="10">
    <source>
        <dbReference type="Proteomes" id="UP000003346"/>
    </source>
</evidence>
<evidence type="ECO:0000259" key="6">
    <source>
        <dbReference type="Pfam" id="PF03632"/>
    </source>
</evidence>
<dbReference type="InterPro" id="IPR017045">
    <property type="entry name" value="Malt_Pase/Glycosyl_Hdrlase"/>
</dbReference>
<dbReference type="InterPro" id="IPR008928">
    <property type="entry name" value="6-hairpin_glycosidase_sf"/>
</dbReference>
<dbReference type="Gene3D" id="2.60.420.10">
    <property type="entry name" value="Maltose phosphorylase, domain 3"/>
    <property type="match status" value="1"/>
</dbReference>
<dbReference type="GO" id="GO:0004553">
    <property type="term" value="F:hydrolase activity, hydrolyzing O-glycosyl compounds"/>
    <property type="evidence" value="ECO:0007669"/>
    <property type="project" value="TreeGrafter"/>
</dbReference>
<evidence type="ECO:0000256" key="1">
    <source>
        <dbReference type="ARBA" id="ARBA00006768"/>
    </source>
</evidence>
<dbReference type="Gene3D" id="1.50.10.10">
    <property type="match status" value="1"/>
</dbReference>
<dbReference type="PIRSF" id="PIRSF036289">
    <property type="entry name" value="Glycosyl_hydrolase_malt_phosph"/>
    <property type="match status" value="1"/>
</dbReference>
<comment type="similarity">
    <text evidence="1">Belongs to the glycosyl hydrolase 65 family.</text>
</comment>
<dbReference type="InterPro" id="IPR037018">
    <property type="entry name" value="GH65_N"/>
</dbReference>
<dbReference type="InterPro" id="IPR011013">
    <property type="entry name" value="Gal_mutarotase_sf_dom"/>
</dbReference>
<evidence type="ECO:0000256" key="3">
    <source>
        <dbReference type="ARBA" id="ARBA00022679"/>
    </source>
</evidence>
<feature type="active site" description="Proton donor" evidence="4">
    <location>
        <position position="496"/>
    </location>
</feature>
<dbReference type="Proteomes" id="UP000003346">
    <property type="component" value="Unassembled WGS sequence"/>
</dbReference>
<feature type="domain" description="Glycoside hydrolase family 65 N-terminal" evidence="8">
    <location>
        <begin position="20"/>
        <end position="254"/>
    </location>
</feature>
<dbReference type="InterPro" id="IPR005194">
    <property type="entry name" value="Glyco_hydro_65_C"/>
</dbReference>
<dbReference type="InterPro" id="IPR005195">
    <property type="entry name" value="Glyco_hydro_65_M"/>
</dbReference>
<dbReference type="SUPFAM" id="SSF74650">
    <property type="entry name" value="Galactose mutarotase-like"/>
    <property type="match status" value="1"/>
</dbReference>
<evidence type="ECO:0000259" key="7">
    <source>
        <dbReference type="Pfam" id="PF03633"/>
    </source>
</evidence>
<dbReference type="GO" id="GO:0016757">
    <property type="term" value="F:glycosyltransferase activity"/>
    <property type="evidence" value="ECO:0007669"/>
    <property type="project" value="UniProtKB-KW"/>
</dbReference>
<keyword evidence="3" id="KW-0808">Transferase</keyword>
<dbReference type="GO" id="GO:0005975">
    <property type="term" value="P:carbohydrate metabolic process"/>
    <property type="evidence" value="ECO:0007669"/>
    <property type="project" value="InterPro"/>
</dbReference>